<evidence type="ECO:0000313" key="5">
    <source>
        <dbReference type="Proteomes" id="UP000198751"/>
    </source>
</evidence>
<dbReference type="PRINTS" id="PR00413">
    <property type="entry name" value="HADHALOGNASE"/>
</dbReference>
<name>A0A1H2BMU3_9MICC</name>
<dbReference type="AlphaFoldDB" id="A0A1H2BMU3"/>
<dbReference type="EMBL" id="LT629779">
    <property type="protein sequence ID" value="SDT59444.1"/>
    <property type="molecule type" value="Genomic_DNA"/>
</dbReference>
<evidence type="ECO:0000313" key="4">
    <source>
        <dbReference type="EMBL" id="SDT59444.1"/>
    </source>
</evidence>
<dbReference type="GO" id="GO:0016787">
    <property type="term" value="F:hydrolase activity"/>
    <property type="evidence" value="ECO:0007669"/>
    <property type="project" value="UniProtKB-KW"/>
</dbReference>
<evidence type="ECO:0000256" key="3">
    <source>
        <dbReference type="ARBA" id="ARBA00022842"/>
    </source>
</evidence>
<organism evidence="4 5">
    <name type="scientific">Pseudarthrobacter equi</name>
    <dbReference type="NCBI Taxonomy" id="728066"/>
    <lineage>
        <taxon>Bacteria</taxon>
        <taxon>Bacillati</taxon>
        <taxon>Actinomycetota</taxon>
        <taxon>Actinomycetes</taxon>
        <taxon>Micrococcales</taxon>
        <taxon>Micrococcaceae</taxon>
        <taxon>Pseudarthrobacter</taxon>
    </lineage>
</organism>
<reference evidence="5" key="1">
    <citation type="submission" date="2016-10" db="EMBL/GenBank/DDBJ databases">
        <authorList>
            <person name="Varghese N."/>
            <person name="Submissions S."/>
        </authorList>
    </citation>
    <scope>NUCLEOTIDE SEQUENCE [LARGE SCALE GENOMIC DNA]</scope>
    <source>
        <strain evidence="5">IMMIB L-1606</strain>
    </source>
</reference>
<comment type="cofactor">
    <cofactor evidence="1">
        <name>Mg(2+)</name>
        <dbReference type="ChEBI" id="CHEBI:18420"/>
    </cofactor>
</comment>
<dbReference type="Gene3D" id="3.40.50.1000">
    <property type="entry name" value="HAD superfamily/HAD-like"/>
    <property type="match status" value="1"/>
</dbReference>
<evidence type="ECO:0000256" key="1">
    <source>
        <dbReference type="ARBA" id="ARBA00001946"/>
    </source>
</evidence>
<dbReference type="SUPFAM" id="SSF56784">
    <property type="entry name" value="HAD-like"/>
    <property type="match status" value="1"/>
</dbReference>
<dbReference type="PANTHER" id="PTHR46470:SF4">
    <property type="entry name" value="5-AMINO-6-(5-PHOSPHO-D-RIBITYLAMINO)URACIL PHOSPHATASE YIGB"/>
    <property type="match status" value="1"/>
</dbReference>
<sequence>MTIKAVLFDLDDTLFDHLTSARSGLHAFLRHLGLPPSDDLSAAWFNIERASYDRFLAKELTFQEQHRERLRLFLPLAGHTVPAGDEALDELFAVYLECYERSWQAFPDASPCLQALRDGGVMTAVITNGNHGQQLAKIRNIGLEPALDAIFTSESIGHPKPMPEAFLKPCQALGVLPTHALYVGDNFRVDIEGARTAGL</sequence>
<dbReference type="RefSeq" id="WP_197676721.1">
    <property type="nucleotide sequence ID" value="NZ_LT629779.1"/>
</dbReference>
<dbReference type="Pfam" id="PF00702">
    <property type="entry name" value="Hydrolase"/>
    <property type="match status" value="1"/>
</dbReference>
<dbReference type="Gene3D" id="1.20.120.1600">
    <property type="match status" value="1"/>
</dbReference>
<keyword evidence="5" id="KW-1185">Reference proteome</keyword>
<dbReference type="InterPro" id="IPR023214">
    <property type="entry name" value="HAD_sf"/>
</dbReference>
<proteinExistence type="predicted"/>
<dbReference type="InterPro" id="IPR036412">
    <property type="entry name" value="HAD-like_sf"/>
</dbReference>
<accession>A0A1H2BMU3</accession>
<keyword evidence="2 4" id="KW-0378">Hydrolase</keyword>
<dbReference type="SFLD" id="SFLDG01129">
    <property type="entry name" value="C1.5:_HAD__Beta-PGM__Phosphata"/>
    <property type="match status" value="1"/>
</dbReference>
<dbReference type="NCBIfam" id="TIGR01549">
    <property type="entry name" value="HAD-SF-IA-v1"/>
    <property type="match status" value="1"/>
</dbReference>
<dbReference type="InterPro" id="IPR051400">
    <property type="entry name" value="HAD-like_hydrolase"/>
</dbReference>
<keyword evidence="3" id="KW-0460">Magnesium</keyword>
<protein>
    <submittedName>
        <fullName evidence="4">Putative hydrolase of the HAD superfamily</fullName>
    </submittedName>
</protein>
<dbReference type="InterPro" id="IPR006439">
    <property type="entry name" value="HAD-SF_hydro_IA"/>
</dbReference>
<dbReference type="GO" id="GO:0044281">
    <property type="term" value="P:small molecule metabolic process"/>
    <property type="evidence" value="ECO:0007669"/>
    <property type="project" value="UniProtKB-ARBA"/>
</dbReference>
<dbReference type="Proteomes" id="UP000198751">
    <property type="component" value="Chromosome I"/>
</dbReference>
<dbReference type="PANTHER" id="PTHR46470">
    <property type="entry name" value="N-ACYLNEURAMINATE-9-PHOSPHATASE"/>
    <property type="match status" value="1"/>
</dbReference>
<gene>
    <name evidence="4" type="ORF">SAMN04489743_3814</name>
</gene>
<evidence type="ECO:0000256" key="2">
    <source>
        <dbReference type="ARBA" id="ARBA00022801"/>
    </source>
</evidence>
<dbReference type="SFLD" id="SFLDS00003">
    <property type="entry name" value="Haloacid_Dehalogenase"/>
    <property type="match status" value="1"/>
</dbReference>